<dbReference type="EMBL" id="CAJFDH010000002">
    <property type="protein sequence ID" value="CAD5211494.1"/>
    <property type="molecule type" value="Genomic_DNA"/>
</dbReference>
<organism evidence="2 3">
    <name type="scientific">Bursaphelenchus okinawaensis</name>
    <dbReference type="NCBI Taxonomy" id="465554"/>
    <lineage>
        <taxon>Eukaryota</taxon>
        <taxon>Metazoa</taxon>
        <taxon>Ecdysozoa</taxon>
        <taxon>Nematoda</taxon>
        <taxon>Chromadorea</taxon>
        <taxon>Rhabditida</taxon>
        <taxon>Tylenchina</taxon>
        <taxon>Tylenchomorpha</taxon>
        <taxon>Aphelenchoidea</taxon>
        <taxon>Aphelenchoididae</taxon>
        <taxon>Bursaphelenchus</taxon>
    </lineage>
</organism>
<dbReference type="Proteomes" id="UP000614601">
    <property type="component" value="Unassembled WGS sequence"/>
</dbReference>
<accession>A0A811K820</accession>
<dbReference type="EMBL" id="CAJFCW020000002">
    <property type="protein sequence ID" value="CAG9093615.1"/>
    <property type="molecule type" value="Genomic_DNA"/>
</dbReference>
<dbReference type="OrthoDB" id="5821577at2759"/>
<evidence type="ECO:0000256" key="1">
    <source>
        <dbReference type="SAM" id="SignalP"/>
    </source>
</evidence>
<proteinExistence type="predicted"/>
<gene>
    <name evidence="2" type="ORF">BOKJ2_LOCUS3722</name>
</gene>
<name>A0A811K820_9BILA</name>
<protein>
    <submittedName>
        <fullName evidence="2">Uncharacterized protein</fullName>
    </submittedName>
</protein>
<reference evidence="2" key="1">
    <citation type="submission" date="2020-09" db="EMBL/GenBank/DDBJ databases">
        <authorList>
            <person name="Kikuchi T."/>
        </authorList>
    </citation>
    <scope>NUCLEOTIDE SEQUENCE</scope>
    <source>
        <strain evidence="2">SH1</strain>
    </source>
</reference>
<evidence type="ECO:0000313" key="3">
    <source>
        <dbReference type="Proteomes" id="UP000614601"/>
    </source>
</evidence>
<feature type="signal peptide" evidence="1">
    <location>
        <begin position="1"/>
        <end position="27"/>
    </location>
</feature>
<evidence type="ECO:0000313" key="2">
    <source>
        <dbReference type="EMBL" id="CAD5211494.1"/>
    </source>
</evidence>
<feature type="chain" id="PRO_5036220909" evidence="1">
    <location>
        <begin position="28"/>
        <end position="113"/>
    </location>
</feature>
<dbReference type="AlphaFoldDB" id="A0A811K820"/>
<keyword evidence="3" id="KW-1185">Reference proteome</keyword>
<sequence length="113" mass="12755">MNTSPTSSSRIVAWLGLVLLLLFGTLAQCSSESSELLQTLQELSAKKCSSTYECWRTEPVTDEGLPLNLMSRVSKRLDIGNGRSRRGAKCRCKQGQCLFYNIPTQNYFYCQEF</sequence>
<keyword evidence="1" id="KW-0732">Signal</keyword>
<comment type="caution">
    <text evidence="2">The sequence shown here is derived from an EMBL/GenBank/DDBJ whole genome shotgun (WGS) entry which is preliminary data.</text>
</comment>
<dbReference type="Proteomes" id="UP000783686">
    <property type="component" value="Unassembled WGS sequence"/>
</dbReference>